<dbReference type="Proteomes" id="UP001085076">
    <property type="component" value="Miscellaneous, Linkage group lg09"/>
</dbReference>
<dbReference type="PANTHER" id="PTHR33472:SF24">
    <property type="entry name" value="VEGETATIVE CELL WALL PROTEIN GP1-LIKE"/>
    <property type="match status" value="1"/>
</dbReference>
<accession>A0A9D5H4I0</accession>
<dbReference type="OrthoDB" id="1709592at2759"/>
<feature type="region of interest" description="Disordered" evidence="1">
    <location>
        <begin position="1"/>
        <end position="260"/>
    </location>
</feature>
<comment type="caution">
    <text evidence="2">The sequence shown here is derived from an EMBL/GenBank/DDBJ whole genome shotgun (WGS) entry which is preliminary data.</text>
</comment>
<evidence type="ECO:0000313" key="3">
    <source>
        <dbReference type="Proteomes" id="UP001085076"/>
    </source>
</evidence>
<name>A0A9D5H4I0_9LILI</name>
<gene>
    <name evidence="2" type="ORF">J5N97_028003</name>
</gene>
<evidence type="ECO:0000313" key="2">
    <source>
        <dbReference type="EMBL" id="KAJ0962881.1"/>
    </source>
</evidence>
<feature type="compositionally biased region" description="Basic and acidic residues" evidence="1">
    <location>
        <begin position="334"/>
        <end position="344"/>
    </location>
</feature>
<protein>
    <submittedName>
        <fullName evidence="2">Uncharacterized protein</fullName>
    </submittedName>
</protein>
<feature type="compositionally biased region" description="Basic and acidic residues" evidence="1">
    <location>
        <begin position="231"/>
        <end position="245"/>
    </location>
</feature>
<feature type="region of interest" description="Disordered" evidence="1">
    <location>
        <begin position="315"/>
        <end position="344"/>
    </location>
</feature>
<dbReference type="EMBL" id="JAGGNH010000009">
    <property type="protein sequence ID" value="KAJ0962881.1"/>
    <property type="molecule type" value="Genomic_DNA"/>
</dbReference>
<organism evidence="2 3">
    <name type="scientific">Dioscorea zingiberensis</name>
    <dbReference type="NCBI Taxonomy" id="325984"/>
    <lineage>
        <taxon>Eukaryota</taxon>
        <taxon>Viridiplantae</taxon>
        <taxon>Streptophyta</taxon>
        <taxon>Embryophyta</taxon>
        <taxon>Tracheophyta</taxon>
        <taxon>Spermatophyta</taxon>
        <taxon>Magnoliopsida</taxon>
        <taxon>Liliopsida</taxon>
        <taxon>Dioscoreales</taxon>
        <taxon>Dioscoreaceae</taxon>
        <taxon>Dioscorea</taxon>
    </lineage>
</organism>
<feature type="compositionally biased region" description="Basic and acidic residues" evidence="1">
    <location>
        <begin position="185"/>
        <end position="198"/>
    </location>
</feature>
<dbReference type="AlphaFoldDB" id="A0A9D5H4I0"/>
<feature type="compositionally biased region" description="Pro residues" evidence="1">
    <location>
        <begin position="22"/>
        <end position="33"/>
    </location>
</feature>
<reference evidence="2" key="1">
    <citation type="submission" date="2021-03" db="EMBL/GenBank/DDBJ databases">
        <authorList>
            <person name="Li Z."/>
            <person name="Yang C."/>
        </authorList>
    </citation>
    <scope>NUCLEOTIDE SEQUENCE</scope>
    <source>
        <strain evidence="2">Dzin_1.0</strain>
        <tissue evidence="2">Leaf</tissue>
    </source>
</reference>
<feature type="compositionally biased region" description="Basic and acidic residues" evidence="1">
    <location>
        <begin position="82"/>
        <end position="93"/>
    </location>
</feature>
<evidence type="ECO:0000256" key="1">
    <source>
        <dbReference type="SAM" id="MobiDB-lite"/>
    </source>
</evidence>
<feature type="compositionally biased region" description="Basic and acidic residues" evidence="1">
    <location>
        <begin position="315"/>
        <end position="327"/>
    </location>
</feature>
<sequence>MADPTRLSRFWHPFRTLGRRPPSLPPTQPPAKPPASRKSPSPSPSHSQKSPQPESSTRAPSPALSPSPSRKSPEQEESPSPEEPKKDLEDLEPKPIPTDPIGKQTIPEIEVEETKAEKTDIKLDELEPPKPPQPDDKKEENVEESTTKPEAKVETETRIEGVQEAEHKPKPETTMSEKLQIGTIQEREESIDPKRLDPEPPVPHPETSKLITKIRISKTKKRDDQDDAGGEELRRNGSDEKESKIKIASIPQASPPTGERTTFQAEIKEGISKLAEKLSIGHSELLGNGNGVMIVTLAGDNKGASMVIGYDSLTKDGSSHVHKEAEANKNSNKNRKEGSTDARDEIPVISARVNSNVQSINNSLLHESSCSEENPGVHLVFSSKPTMPVKTNGKPETIDTVKTIPKTAQAQKLTYTPRVRRRCLRGLLLEPSESDQEDPQKPQRHGCRVSCDGKKNMKAADIEDASTSIISWRKIT</sequence>
<reference evidence="2" key="2">
    <citation type="journal article" date="2022" name="Hortic Res">
        <title>The genome of Dioscorea zingiberensis sheds light on the biosynthesis, origin and evolution of the medicinally important diosgenin saponins.</title>
        <authorList>
            <person name="Li Y."/>
            <person name="Tan C."/>
            <person name="Li Z."/>
            <person name="Guo J."/>
            <person name="Li S."/>
            <person name="Chen X."/>
            <person name="Wang C."/>
            <person name="Dai X."/>
            <person name="Yang H."/>
            <person name="Song W."/>
            <person name="Hou L."/>
            <person name="Xu J."/>
            <person name="Tong Z."/>
            <person name="Xu A."/>
            <person name="Yuan X."/>
            <person name="Wang W."/>
            <person name="Yang Q."/>
            <person name="Chen L."/>
            <person name="Sun Z."/>
            <person name="Wang K."/>
            <person name="Pan B."/>
            <person name="Chen J."/>
            <person name="Bao Y."/>
            <person name="Liu F."/>
            <person name="Qi X."/>
            <person name="Gang D.R."/>
            <person name="Wen J."/>
            <person name="Li J."/>
        </authorList>
    </citation>
    <scope>NUCLEOTIDE SEQUENCE</scope>
    <source>
        <strain evidence="2">Dzin_1.0</strain>
    </source>
</reference>
<keyword evidence="3" id="KW-1185">Reference proteome</keyword>
<proteinExistence type="predicted"/>
<dbReference type="PANTHER" id="PTHR33472">
    <property type="entry name" value="OS01G0106600 PROTEIN"/>
    <property type="match status" value="1"/>
</dbReference>
<feature type="compositionally biased region" description="Low complexity" evidence="1">
    <location>
        <begin position="34"/>
        <end position="70"/>
    </location>
</feature>
<feature type="region of interest" description="Disordered" evidence="1">
    <location>
        <begin position="430"/>
        <end position="450"/>
    </location>
</feature>
<feature type="compositionally biased region" description="Basic and acidic residues" evidence="1">
    <location>
        <begin position="112"/>
        <end position="171"/>
    </location>
</feature>